<dbReference type="InterPro" id="IPR039261">
    <property type="entry name" value="FNR_nucleotide-bd"/>
</dbReference>
<dbReference type="PANTHER" id="PTHR30157">
    <property type="entry name" value="FERRIC REDUCTASE, NADPH-DEPENDENT"/>
    <property type="match status" value="1"/>
</dbReference>
<dbReference type="CDD" id="cd06193">
    <property type="entry name" value="siderophore_interacting"/>
    <property type="match status" value="1"/>
</dbReference>
<dbReference type="PROSITE" id="PS51384">
    <property type="entry name" value="FAD_FR"/>
    <property type="match status" value="1"/>
</dbReference>
<dbReference type="Gene3D" id="2.40.30.10">
    <property type="entry name" value="Translation factors"/>
    <property type="match status" value="1"/>
</dbReference>
<dbReference type="AlphaFoldDB" id="A0A841BTQ0"/>
<dbReference type="InterPro" id="IPR039374">
    <property type="entry name" value="SIP_fam"/>
</dbReference>
<organism evidence="2 3">
    <name type="scientific">Allocatelliglobosispora scoriae</name>
    <dbReference type="NCBI Taxonomy" id="643052"/>
    <lineage>
        <taxon>Bacteria</taxon>
        <taxon>Bacillati</taxon>
        <taxon>Actinomycetota</taxon>
        <taxon>Actinomycetes</taxon>
        <taxon>Micromonosporales</taxon>
        <taxon>Micromonosporaceae</taxon>
        <taxon>Allocatelliglobosispora</taxon>
    </lineage>
</organism>
<gene>
    <name evidence="2" type="ORF">F4553_005891</name>
</gene>
<dbReference type="Proteomes" id="UP000587527">
    <property type="component" value="Unassembled WGS sequence"/>
</dbReference>
<sequence length="307" mass="33091">MKATLITPFRLFRSSVARIEQLSPTFRRVTLVGPELVDFADNGYDQRIKVILPVAGSGRTGFPTTPDWYAAWRALPPEHRSPIRTYTARAVRRDLTDPALSEVDIDFALHGEAGPASRWALNARVGDELALLGPNAAFDGEHGGVEFRPPATATNLLFAGDETAVPAIASILERLPETATGRVLLEVPSAADEIALIAPEGMTIRWLARDGGEPGCRLTPAVMGVFSGTVSTGPADDFEEDDADLWEVPEAVPLGTDPTTVPYAWLAGESGVIKALRRYLVGELGLDRKAVAFMGYWRLGRSEGAEV</sequence>
<dbReference type="PANTHER" id="PTHR30157:SF0">
    <property type="entry name" value="NADPH-DEPENDENT FERRIC-CHELATE REDUCTASE"/>
    <property type="match status" value="1"/>
</dbReference>
<dbReference type="InterPro" id="IPR017927">
    <property type="entry name" value="FAD-bd_FR_type"/>
</dbReference>
<dbReference type="InterPro" id="IPR017938">
    <property type="entry name" value="Riboflavin_synthase-like_b-brl"/>
</dbReference>
<dbReference type="InterPro" id="IPR007037">
    <property type="entry name" value="SIP_rossman_dom"/>
</dbReference>
<name>A0A841BTQ0_9ACTN</name>
<reference evidence="2 3" key="1">
    <citation type="submission" date="2020-08" db="EMBL/GenBank/DDBJ databases">
        <title>Sequencing the genomes of 1000 actinobacteria strains.</title>
        <authorList>
            <person name="Klenk H.-P."/>
        </authorList>
    </citation>
    <scope>NUCLEOTIDE SEQUENCE [LARGE SCALE GENOMIC DNA]</scope>
    <source>
        <strain evidence="2 3">DSM 45362</strain>
    </source>
</reference>
<evidence type="ECO:0000313" key="3">
    <source>
        <dbReference type="Proteomes" id="UP000587527"/>
    </source>
</evidence>
<protein>
    <submittedName>
        <fullName evidence="2">NADPH-dependent ferric siderophore reductase</fullName>
    </submittedName>
</protein>
<accession>A0A841BTQ0</accession>
<dbReference type="SUPFAM" id="SSF63380">
    <property type="entry name" value="Riboflavin synthase domain-like"/>
    <property type="match status" value="1"/>
</dbReference>
<dbReference type="RefSeq" id="WP_184842118.1">
    <property type="nucleotide sequence ID" value="NZ_JACHMN010000003.1"/>
</dbReference>
<comment type="caution">
    <text evidence="2">The sequence shown here is derived from an EMBL/GenBank/DDBJ whole genome shotgun (WGS) entry which is preliminary data.</text>
</comment>
<dbReference type="EMBL" id="JACHMN010000003">
    <property type="protein sequence ID" value="MBB5872457.1"/>
    <property type="molecule type" value="Genomic_DNA"/>
</dbReference>
<dbReference type="GO" id="GO:0016491">
    <property type="term" value="F:oxidoreductase activity"/>
    <property type="evidence" value="ECO:0007669"/>
    <property type="project" value="InterPro"/>
</dbReference>
<dbReference type="InterPro" id="IPR013113">
    <property type="entry name" value="SIP_FAD-bd"/>
</dbReference>
<dbReference type="Pfam" id="PF04954">
    <property type="entry name" value="SIP"/>
    <property type="match status" value="1"/>
</dbReference>
<proteinExistence type="predicted"/>
<dbReference type="Pfam" id="PF08021">
    <property type="entry name" value="FAD_binding_9"/>
    <property type="match status" value="1"/>
</dbReference>
<feature type="domain" description="FAD-binding FR-type" evidence="1">
    <location>
        <begin position="9"/>
        <end position="141"/>
    </location>
</feature>
<evidence type="ECO:0000313" key="2">
    <source>
        <dbReference type="EMBL" id="MBB5872457.1"/>
    </source>
</evidence>
<keyword evidence="3" id="KW-1185">Reference proteome</keyword>
<dbReference type="Gene3D" id="3.40.50.80">
    <property type="entry name" value="Nucleotide-binding domain of ferredoxin-NADP reductase (FNR) module"/>
    <property type="match status" value="1"/>
</dbReference>
<evidence type="ECO:0000259" key="1">
    <source>
        <dbReference type="PROSITE" id="PS51384"/>
    </source>
</evidence>